<proteinExistence type="predicted"/>
<comment type="caution">
    <text evidence="1">The sequence shown here is derived from an EMBL/GenBank/DDBJ whole genome shotgun (WGS) entry which is preliminary data.</text>
</comment>
<accession>A0AAE0ZQI7</accession>
<protein>
    <submittedName>
        <fullName evidence="1">Uncharacterized protein</fullName>
    </submittedName>
</protein>
<dbReference type="EMBL" id="JAWDGP010003518">
    <property type="protein sequence ID" value="KAK3773738.1"/>
    <property type="molecule type" value="Genomic_DNA"/>
</dbReference>
<sequence>MKSLPPYRHHISIKPQQLSLSSLDVFPTRKVWRRIDAEVNNGDCYYFYLLARSVLQVLLSGVRIKEPVIRIDWSNQ</sequence>
<organism evidence="1 2">
    <name type="scientific">Elysia crispata</name>
    <name type="common">lettuce slug</name>
    <dbReference type="NCBI Taxonomy" id="231223"/>
    <lineage>
        <taxon>Eukaryota</taxon>
        <taxon>Metazoa</taxon>
        <taxon>Spiralia</taxon>
        <taxon>Lophotrochozoa</taxon>
        <taxon>Mollusca</taxon>
        <taxon>Gastropoda</taxon>
        <taxon>Heterobranchia</taxon>
        <taxon>Euthyneura</taxon>
        <taxon>Panpulmonata</taxon>
        <taxon>Sacoglossa</taxon>
        <taxon>Placobranchoidea</taxon>
        <taxon>Plakobranchidae</taxon>
        <taxon>Elysia</taxon>
    </lineage>
</organism>
<dbReference type="AlphaFoldDB" id="A0AAE0ZQI7"/>
<evidence type="ECO:0000313" key="1">
    <source>
        <dbReference type="EMBL" id="KAK3773738.1"/>
    </source>
</evidence>
<gene>
    <name evidence="1" type="ORF">RRG08_001465</name>
</gene>
<evidence type="ECO:0000313" key="2">
    <source>
        <dbReference type="Proteomes" id="UP001283361"/>
    </source>
</evidence>
<name>A0AAE0ZQI7_9GAST</name>
<dbReference type="Proteomes" id="UP001283361">
    <property type="component" value="Unassembled WGS sequence"/>
</dbReference>
<keyword evidence="2" id="KW-1185">Reference proteome</keyword>
<reference evidence="1" key="1">
    <citation type="journal article" date="2023" name="G3 (Bethesda)">
        <title>A reference genome for the long-term kleptoplast-retaining sea slug Elysia crispata morphotype clarki.</title>
        <authorList>
            <person name="Eastman K.E."/>
            <person name="Pendleton A.L."/>
            <person name="Shaikh M.A."/>
            <person name="Suttiyut T."/>
            <person name="Ogas R."/>
            <person name="Tomko P."/>
            <person name="Gavelis G."/>
            <person name="Widhalm J.R."/>
            <person name="Wisecaver J.H."/>
        </authorList>
    </citation>
    <scope>NUCLEOTIDE SEQUENCE</scope>
    <source>
        <strain evidence="1">ECLA1</strain>
    </source>
</reference>